<evidence type="ECO:0000313" key="2">
    <source>
        <dbReference type="EMBL" id="ABZ71035.1"/>
    </source>
</evidence>
<name>B0T5M7_CAUSK</name>
<gene>
    <name evidence="2" type="ordered locus">Caul_1906</name>
</gene>
<proteinExistence type="predicted"/>
<dbReference type="SUPFAM" id="SSF51735">
    <property type="entry name" value="NAD(P)-binding Rossmann-fold domains"/>
    <property type="match status" value="1"/>
</dbReference>
<dbReference type="Gene3D" id="3.90.180.10">
    <property type="entry name" value="Medium-chain alcohol dehydrogenases, catalytic domain"/>
    <property type="match status" value="1"/>
</dbReference>
<dbReference type="InterPro" id="IPR013149">
    <property type="entry name" value="ADH-like_C"/>
</dbReference>
<dbReference type="InterPro" id="IPR013154">
    <property type="entry name" value="ADH-like_N"/>
</dbReference>
<organism evidence="2">
    <name type="scientific">Caulobacter sp. (strain K31)</name>
    <dbReference type="NCBI Taxonomy" id="366602"/>
    <lineage>
        <taxon>Bacteria</taxon>
        <taxon>Pseudomonadati</taxon>
        <taxon>Pseudomonadota</taxon>
        <taxon>Alphaproteobacteria</taxon>
        <taxon>Caulobacterales</taxon>
        <taxon>Caulobacteraceae</taxon>
        <taxon>Caulobacter</taxon>
    </lineage>
</organism>
<dbReference type="eggNOG" id="COG0604">
    <property type="taxonomic scope" value="Bacteria"/>
</dbReference>
<dbReference type="Pfam" id="PF08240">
    <property type="entry name" value="ADH_N"/>
    <property type="match status" value="1"/>
</dbReference>
<dbReference type="InterPro" id="IPR020843">
    <property type="entry name" value="ER"/>
</dbReference>
<dbReference type="KEGG" id="cak:Caul_1906"/>
<dbReference type="PANTHER" id="PTHR43677:SF4">
    <property type="entry name" value="QUINONE OXIDOREDUCTASE-LIKE PROTEIN 2"/>
    <property type="match status" value="1"/>
</dbReference>
<dbReference type="HOGENOM" id="CLU_026673_3_1_5"/>
<reference evidence="2" key="1">
    <citation type="submission" date="2008-01" db="EMBL/GenBank/DDBJ databases">
        <title>Complete sequence of chromosome of Caulobacter sp. K31.</title>
        <authorList>
            <consortium name="US DOE Joint Genome Institute"/>
            <person name="Copeland A."/>
            <person name="Lucas S."/>
            <person name="Lapidus A."/>
            <person name="Barry K."/>
            <person name="Glavina del Rio T."/>
            <person name="Dalin E."/>
            <person name="Tice H."/>
            <person name="Pitluck S."/>
            <person name="Bruce D."/>
            <person name="Goodwin L."/>
            <person name="Thompson L.S."/>
            <person name="Brettin T."/>
            <person name="Detter J.C."/>
            <person name="Han C."/>
            <person name="Schmutz J."/>
            <person name="Larimer F."/>
            <person name="Land M."/>
            <person name="Hauser L."/>
            <person name="Kyrpides N."/>
            <person name="Kim E."/>
            <person name="Stephens C."/>
            <person name="Richardson P."/>
        </authorList>
    </citation>
    <scope>NUCLEOTIDE SEQUENCE [LARGE SCALE GENOMIC DNA]</scope>
    <source>
        <strain evidence="2">K31</strain>
    </source>
</reference>
<dbReference type="Pfam" id="PF00107">
    <property type="entry name" value="ADH_zinc_N"/>
    <property type="match status" value="1"/>
</dbReference>
<dbReference type="OrthoDB" id="4190732at2"/>
<sequence>MRALLSLQAGGPETLRLCDIDEPSPGPGQVAVAVQACGVNFPDLLVIEDKYQLRPPRPFSPGSELAGVVRAIGEGVVSPRVGERVSASLPFGSMAEVVLVPADRCTVVPDAMPFEEAAAFQVTYGTVYHALVARAGMRLGETLLVLGAGGGVGLAAVELGKTLGARVVAAASSQDKLDAARAMGADAVVLYPRAFEDVAQARAFTEAVRAACGGEGADVVVDPVGGAYAEPAFRSIAGQGRYLVVGFAAGIPAIPLNLVLLKAAQIIGVFWGAYMARDPQAGARDMKALLDLYTAGKIRPRVSERYGLEQGGEAIARLGSRGVSGKIVVDVNGSESRTST</sequence>
<dbReference type="Gene3D" id="3.40.50.720">
    <property type="entry name" value="NAD(P)-binding Rossmann-like Domain"/>
    <property type="match status" value="1"/>
</dbReference>
<accession>B0T5M7</accession>
<dbReference type="InterPro" id="IPR011032">
    <property type="entry name" value="GroES-like_sf"/>
</dbReference>
<dbReference type="InterPro" id="IPR036291">
    <property type="entry name" value="NAD(P)-bd_dom_sf"/>
</dbReference>
<dbReference type="PANTHER" id="PTHR43677">
    <property type="entry name" value="SHORT-CHAIN DEHYDROGENASE/REDUCTASE"/>
    <property type="match status" value="1"/>
</dbReference>
<dbReference type="GO" id="GO:0016491">
    <property type="term" value="F:oxidoreductase activity"/>
    <property type="evidence" value="ECO:0007669"/>
    <property type="project" value="InterPro"/>
</dbReference>
<protein>
    <submittedName>
        <fullName evidence="2">Alcohol dehydrogenase zinc-binding domain protein</fullName>
    </submittedName>
</protein>
<dbReference type="CDD" id="cd08241">
    <property type="entry name" value="QOR1"/>
    <property type="match status" value="1"/>
</dbReference>
<dbReference type="STRING" id="366602.Caul_1906"/>
<feature type="domain" description="Enoyl reductase (ER)" evidence="1">
    <location>
        <begin position="10"/>
        <end position="329"/>
    </location>
</feature>
<dbReference type="EMBL" id="CP000927">
    <property type="protein sequence ID" value="ABZ71035.1"/>
    <property type="molecule type" value="Genomic_DNA"/>
</dbReference>
<dbReference type="SUPFAM" id="SSF50129">
    <property type="entry name" value="GroES-like"/>
    <property type="match status" value="1"/>
</dbReference>
<evidence type="ECO:0000259" key="1">
    <source>
        <dbReference type="SMART" id="SM00829"/>
    </source>
</evidence>
<dbReference type="InterPro" id="IPR051397">
    <property type="entry name" value="Zn-ADH-like_protein"/>
</dbReference>
<dbReference type="AlphaFoldDB" id="B0T5M7"/>
<dbReference type="SMART" id="SM00829">
    <property type="entry name" value="PKS_ER"/>
    <property type="match status" value="1"/>
</dbReference>